<evidence type="ECO:0000256" key="1">
    <source>
        <dbReference type="SAM" id="MobiDB-lite"/>
    </source>
</evidence>
<keyword evidence="3" id="KW-1185">Reference proteome</keyword>
<dbReference type="AlphaFoldDB" id="A0AAD6CXQ2"/>
<dbReference type="Proteomes" id="UP001220324">
    <property type="component" value="Unassembled WGS sequence"/>
</dbReference>
<accession>A0AAD6CXQ2</accession>
<dbReference type="EMBL" id="JAQIZZ010000004">
    <property type="protein sequence ID" value="KAJ5543923.1"/>
    <property type="molecule type" value="Genomic_DNA"/>
</dbReference>
<organism evidence="2 3">
    <name type="scientific">Penicillium frequentans</name>
    <dbReference type="NCBI Taxonomy" id="3151616"/>
    <lineage>
        <taxon>Eukaryota</taxon>
        <taxon>Fungi</taxon>
        <taxon>Dikarya</taxon>
        <taxon>Ascomycota</taxon>
        <taxon>Pezizomycotina</taxon>
        <taxon>Eurotiomycetes</taxon>
        <taxon>Eurotiomycetidae</taxon>
        <taxon>Eurotiales</taxon>
        <taxon>Aspergillaceae</taxon>
        <taxon>Penicillium</taxon>
    </lineage>
</organism>
<gene>
    <name evidence="2" type="ORF">N7494_005202</name>
</gene>
<evidence type="ECO:0000313" key="3">
    <source>
        <dbReference type="Proteomes" id="UP001220324"/>
    </source>
</evidence>
<sequence length="314" mass="35865">MVSERGHRTTEASAIHCSPASRPSANSPETWFTLTHETFLRGESFDDDGVDHSARTARRLTRRSTANLLLGEPKKETRKNREESRVLKLSVPSIRSRLETASSNALTGIIRQSARMNTVASSSNNAFDAEPYEGQSRVFEQPYIGITSYPIKPGALKDPLNKSHTYKKMEGVHPSYAQGNTEERPTIKHLLHAVDLVPPLPKRKSTELNNETREINSSTVVEFQKISKRQKDAEFSCGTTYQDREPEDRGRDGWRRRFQGQYMDGRGCLRHDRSTQCAVDLEYDLKGDLATHDRDFEIWEHFVEKVRLWKKCGE</sequence>
<feature type="compositionally biased region" description="Basic and acidic residues" evidence="1">
    <location>
        <begin position="1"/>
        <end position="10"/>
    </location>
</feature>
<name>A0AAD6CXQ2_9EURO</name>
<reference evidence="2 3" key="1">
    <citation type="journal article" date="2023" name="IMA Fungus">
        <title>Comparative genomic study of the Penicillium genus elucidates a diverse pangenome and 15 lateral gene transfer events.</title>
        <authorList>
            <person name="Petersen C."/>
            <person name="Sorensen T."/>
            <person name="Nielsen M.R."/>
            <person name="Sondergaard T.E."/>
            <person name="Sorensen J.L."/>
            <person name="Fitzpatrick D.A."/>
            <person name="Frisvad J.C."/>
            <person name="Nielsen K.L."/>
        </authorList>
    </citation>
    <scope>NUCLEOTIDE SEQUENCE [LARGE SCALE GENOMIC DNA]</scope>
    <source>
        <strain evidence="2 3">IBT 35679</strain>
    </source>
</reference>
<evidence type="ECO:0000313" key="2">
    <source>
        <dbReference type="EMBL" id="KAJ5543923.1"/>
    </source>
</evidence>
<comment type="caution">
    <text evidence="2">The sequence shown here is derived from an EMBL/GenBank/DDBJ whole genome shotgun (WGS) entry which is preliminary data.</text>
</comment>
<protein>
    <submittedName>
        <fullName evidence="2">Uncharacterized protein</fullName>
    </submittedName>
</protein>
<feature type="region of interest" description="Disordered" evidence="1">
    <location>
        <begin position="1"/>
        <end position="27"/>
    </location>
</feature>
<proteinExistence type="predicted"/>